<evidence type="ECO:0000313" key="2">
    <source>
        <dbReference type="Proteomes" id="UP000050969"/>
    </source>
</evidence>
<evidence type="ECO:0000313" key="1">
    <source>
        <dbReference type="EMBL" id="KRO16655.1"/>
    </source>
</evidence>
<organism evidence="1 2">
    <name type="scientific">Lacticaseibacillus saniviri JCM 17471 = DSM 24301</name>
    <dbReference type="NCBI Taxonomy" id="1293598"/>
    <lineage>
        <taxon>Bacteria</taxon>
        <taxon>Bacillati</taxon>
        <taxon>Bacillota</taxon>
        <taxon>Bacilli</taxon>
        <taxon>Lactobacillales</taxon>
        <taxon>Lactobacillaceae</taxon>
        <taxon>Lacticaseibacillus</taxon>
    </lineage>
</organism>
<dbReference type="Proteomes" id="UP000050969">
    <property type="component" value="Unassembled WGS sequence"/>
</dbReference>
<gene>
    <name evidence="1" type="ORF">IV56_GL000928</name>
</gene>
<keyword evidence="2" id="KW-1185">Reference proteome</keyword>
<proteinExistence type="predicted"/>
<protein>
    <submittedName>
        <fullName evidence="1">Extracellular protein</fullName>
    </submittedName>
</protein>
<dbReference type="AlphaFoldDB" id="A0A0R2MST7"/>
<name>A0A0R2MST7_9LACO</name>
<sequence length="543" mass="58005">MIDKTAYKVSELNPSERRAHMNRLLKWLLLLGFFLGVAQLLDTSTPPTPVLAETRAAPAPQYPQSDPGSYGYIPLVNVLWVSNTGLTAQPADTAVVYGANTRVTVPMTAVNQNGWFIFTGNKISSVSVNEYVNGSWQAVNVGTSISHSEPTSSADVTLPAGLSVGTHYYQATVHYPNDVRYSRVFTVNVAPQAVPATAITLSPQYPSILWGESTQVKATLTPENATTPINNWTTSLGSLDRTDSSLVNLTTTVPASATDASLKNEGTAATLHATSNGLTGTTQVTVGGITSQTLNEGATLSYHPTALDHLTGVVGTPTYTWHLYNANNQEQSWPDQSVTNKPTLTVPNASMALDGMYFQVTVSWQVTSGSNTTTINRYSNIAQLHVNQQSAQLIAVPNMMFAKADGQDPTVEDFAGTTPVVLRLKNTSQNQTSQAYDGNNANFLSVKGPQWSLAVAFNPFRQTASNAFLGGQTSTAIGQFNLGLNGQNIAITGDGNNQPVLTNQTRDLNATLNTNTTVTLPNGAVKRGTYQSIATWTVTRAPQ</sequence>
<dbReference type="EMBL" id="JQCE01000034">
    <property type="protein sequence ID" value="KRO16655.1"/>
    <property type="molecule type" value="Genomic_DNA"/>
</dbReference>
<comment type="caution">
    <text evidence="1">The sequence shown here is derived from an EMBL/GenBank/DDBJ whole genome shotgun (WGS) entry which is preliminary data.</text>
</comment>
<dbReference type="STRING" id="1293598.IV56_GL000928"/>
<dbReference type="PATRIC" id="fig|1293598.4.peg.978"/>
<reference evidence="1 2" key="1">
    <citation type="journal article" date="2015" name="Genome Announc.">
        <title>Expanding the biotechnology potential of lactobacilli through comparative genomics of 213 strains and associated genera.</title>
        <authorList>
            <person name="Sun Z."/>
            <person name="Harris H.M."/>
            <person name="McCann A."/>
            <person name="Guo C."/>
            <person name="Argimon S."/>
            <person name="Zhang W."/>
            <person name="Yang X."/>
            <person name="Jeffery I.B."/>
            <person name="Cooney J.C."/>
            <person name="Kagawa T.F."/>
            <person name="Liu W."/>
            <person name="Song Y."/>
            <person name="Salvetti E."/>
            <person name="Wrobel A."/>
            <person name="Rasinkangas P."/>
            <person name="Parkhill J."/>
            <person name="Rea M.C."/>
            <person name="O'Sullivan O."/>
            <person name="Ritari J."/>
            <person name="Douillard F.P."/>
            <person name="Paul Ross R."/>
            <person name="Yang R."/>
            <person name="Briner A.E."/>
            <person name="Felis G.E."/>
            <person name="de Vos W.M."/>
            <person name="Barrangou R."/>
            <person name="Klaenhammer T.R."/>
            <person name="Caufield P.W."/>
            <person name="Cui Y."/>
            <person name="Zhang H."/>
            <person name="O'Toole P.W."/>
        </authorList>
    </citation>
    <scope>NUCLEOTIDE SEQUENCE [LARGE SCALE GENOMIC DNA]</scope>
    <source>
        <strain evidence="1 2">DSM 24301</strain>
    </source>
</reference>
<accession>A0A0R2MST7</accession>